<gene>
    <name evidence="3" type="ORF">OSTQU699_LOCUS3881</name>
</gene>
<dbReference type="Gene3D" id="1.20.5.170">
    <property type="match status" value="1"/>
</dbReference>
<name>A0A8S1ITV1_9CHLO</name>
<dbReference type="EMBL" id="CAJHUC010000845">
    <property type="protein sequence ID" value="CAD7698520.1"/>
    <property type="molecule type" value="Genomic_DNA"/>
</dbReference>
<dbReference type="Proteomes" id="UP000708148">
    <property type="component" value="Unassembled WGS sequence"/>
</dbReference>
<dbReference type="AlphaFoldDB" id="A0A8S1ITV1"/>
<evidence type="ECO:0000256" key="1">
    <source>
        <dbReference type="SAM" id="MobiDB-lite"/>
    </source>
</evidence>
<dbReference type="GO" id="GO:0003700">
    <property type="term" value="F:DNA-binding transcription factor activity"/>
    <property type="evidence" value="ECO:0007669"/>
    <property type="project" value="InterPro"/>
</dbReference>
<feature type="compositionally biased region" description="Basic and acidic residues" evidence="1">
    <location>
        <begin position="41"/>
        <end position="55"/>
    </location>
</feature>
<dbReference type="PROSITE" id="PS00036">
    <property type="entry name" value="BZIP_BASIC"/>
    <property type="match status" value="1"/>
</dbReference>
<dbReference type="SUPFAM" id="SSF57959">
    <property type="entry name" value="Leucine zipper domain"/>
    <property type="match status" value="1"/>
</dbReference>
<feature type="region of interest" description="Disordered" evidence="1">
    <location>
        <begin position="39"/>
        <end position="58"/>
    </location>
</feature>
<comment type="caution">
    <text evidence="3">The sequence shown here is derived from an EMBL/GenBank/DDBJ whole genome shotgun (WGS) entry which is preliminary data.</text>
</comment>
<protein>
    <recommendedName>
        <fullName evidence="2">BZIP domain-containing protein</fullName>
    </recommendedName>
</protein>
<accession>A0A8S1ITV1</accession>
<organism evidence="3 4">
    <name type="scientific">Ostreobium quekettii</name>
    <dbReference type="NCBI Taxonomy" id="121088"/>
    <lineage>
        <taxon>Eukaryota</taxon>
        <taxon>Viridiplantae</taxon>
        <taxon>Chlorophyta</taxon>
        <taxon>core chlorophytes</taxon>
        <taxon>Ulvophyceae</taxon>
        <taxon>TCBD clade</taxon>
        <taxon>Bryopsidales</taxon>
        <taxon>Ostreobineae</taxon>
        <taxon>Ostreobiaceae</taxon>
        <taxon>Ostreobium</taxon>
    </lineage>
</organism>
<feature type="region of interest" description="Disordered" evidence="1">
    <location>
        <begin position="68"/>
        <end position="101"/>
    </location>
</feature>
<feature type="region of interest" description="Disordered" evidence="1">
    <location>
        <begin position="1"/>
        <end position="21"/>
    </location>
</feature>
<reference evidence="3" key="1">
    <citation type="submission" date="2020-12" db="EMBL/GenBank/DDBJ databases">
        <authorList>
            <person name="Iha C."/>
        </authorList>
    </citation>
    <scope>NUCLEOTIDE SEQUENCE</scope>
</reference>
<dbReference type="InterPro" id="IPR046347">
    <property type="entry name" value="bZIP_sf"/>
</dbReference>
<keyword evidence="4" id="KW-1185">Reference proteome</keyword>
<evidence type="ECO:0000313" key="4">
    <source>
        <dbReference type="Proteomes" id="UP000708148"/>
    </source>
</evidence>
<dbReference type="InterPro" id="IPR004827">
    <property type="entry name" value="bZIP"/>
</dbReference>
<proteinExistence type="predicted"/>
<evidence type="ECO:0000313" key="3">
    <source>
        <dbReference type="EMBL" id="CAD7698520.1"/>
    </source>
</evidence>
<sequence length="165" mass="17745">MQGQRQAFPEAMAPPPAPPGQKVVYRLVHAGRLGVVGLPDMCDRSGTSERQKGDGRPTLLLTRADASMAEHEPSVGGASDFVLPPSAPEATAPVASSPGGHCTADVAEARRARNRVQQRNFRAKRKRRMAELETSIPGLRQECWRMSSPSRGVVVTLAGLMRPAR</sequence>
<evidence type="ECO:0000259" key="2">
    <source>
        <dbReference type="PROSITE" id="PS00036"/>
    </source>
</evidence>
<feature type="domain" description="BZIP" evidence="2">
    <location>
        <begin position="110"/>
        <end position="124"/>
    </location>
</feature>
<dbReference type="CDD" id="cd14688">
    <property type="entry name" value="bZIP_YAP"/>
    <property type="match status" value="1"/>
</dbReference>